<sequence>MDDLSKALIEIYTAAQQSIIDIIIEKEAKGNVTTYQKSLFVQIQEILVKLDKSAWQWSNDTVETLYWQSVKDVNDYFDITSFSKLNTAAIDILAKNTYTKLNSANVYVGRRVEDEIRNAGLKAIAQKLTTGETVRQCKQNLVNSLIDKGINGISDKNGRQISLDAYAATVAISTSAEVTNTATVQRMTNLDKDLVKMSEHATTCPICSTYQGRVYSISGKDARFPPLNTVPGFSSGFSNIHCRCKHRVLPYVEDLATDFEGDLKDSNRSFEISDKDKKNIDAYQKQQATQRQFLQDKNQWQRYRLALGDDVPKTFSAFRRMKIGNTEKFQELQSSYRSLRQGGEG</sequence>
<proteinExistence type="predicted"/>
<keyword evidence="2" id="KW-1185">Reference proteome</keyword>
<dbReference type="HOGENOM" id="CLU_762652_0_0_9"/>
<dbReference type="InterPro" id="IPR009319">
    <property type="entry name" value="Phage_A118_VSP1"/>
</dbReference>
<reference evidence="1 2" key="1">
    <citation type="submission" date="2012-01" db="EMBL/GenBank/DDBJ databases">
        <title>Complete sequence of chromosome of Clostridium pasteurianum BC1.</title>
        <authorList>
            <consortium name="US DOE Joint Genome Institute"/>
            <person name="Lucas S."/>
            <person name="Han J."/>
            <person name="Lapidus A."/>
            <person name="Cheng J.-F."/>
            <person name="Goodwin L."/>
            <person name="Pitluck S."/>
            <person name="Peters L."/>
            <person name="Mikhailova N."/>
            <person name="Teshima H."/>
            <person name="Detter J.C."/>
            <person name="Han C."/>
            <person name="Tapia R."/>
            <person name="Land M."/>
            <person name="Hauser L."/>
            <person name="Kyrpides N."/>
            <person name="Ivanova N."/>
            <person name="Pagani I."/>
            <person name="Dunn J."/>
            <person name="Taghavi S."/>
            <person name="Francis A."/>
            <person name="van der Lelie D."/>
            <person name="Woyke T."/>
        </authorList>
    </citation>
    <scope>NUCLEOTIDE SEQUENCE [LARGE SCALE GENOMIC DNA]</scope>
    <source>
        <strain evidence="1 2">BC1</strain>
    </source>
</reference>
<dbReference type="STRING" id="86416.Clopa_2539"/>
<evidence type="ECO:0000313" key="2">
    <source>
        <dbReference type="Proteomes" id="UP000013523"/>
    </source>
</evidence>
<name>R4KA23_CLOPA</name>
<evidence type="ECO:0000313" key="1">
    <source>
        <dbReference type="EMBL" id="AGK97399.1"/>
    </source>
</evidence>
<dbReference type="EMBL" id="CP003261">
    <property type="protein sequence ID" value="AGK97399.1"/>
    <property type="molecule type" value="Genomic_DNA"/>
</dbReference>
<protein>
    <submittedName>
        <fullName evidence="1">Phage minor capsid protein 2</fullName>
    </submittedName>
</protein>
<dbReference type="RefSeq" id="WP_015615699.1">
    <property type="nucleotide sequence ID" value="NC_021182.1"/>
</dbReference>
<dbReference type="eggNOG" id="ENOG5032ZR9">
    <property type="taxonomic scope" value="Bacteria"/>
</dbReference>
<organism evidence="1 2">
    <name type="scientific">Clostridium pasteurianum BC1</name>
    <dbReference type="NCBI Taxonomy" id="86416"/>
    <lineage>
        <taxon>Bacteria</taxon>
        <taxon>Bacillati</taxon>
        <taxon>Bacillota</taxon>
        <taxon>Clostridia</taxon>
        <taxon>Eubacteriales</taxon>
        <taxon>Clostridiaceae</taxon>
        <taxon>Clostridium</taxon>
    </lineage>
</organism>
<dbReference type="AlphaFoldDB" id="R4KA23"/>
<accession>R4KA23</accession>
<gene>
    <name evidence="1" type="ORF">Clopa_2539</name>
</gene>
<dbReference type="Proteomes" id="UP000013523">
    <property type="component" value="Chromosome"/>
</dbReference>
<dbReference type="GO" id="GO:0005198">
    <property type="term" value="F:structural molecule activity"/>
    <property type="evidence" value="ECO:0007669"/>
    <property type="project" value="InterPro"/>
</dbReference>
<dbReference type="Pfam" id="PF06152">
    <property type="entry name" value="Phage_min_cap2"/>
    <property type="match status" value="1"/>
</dbReference>
<dbReference type="PATRIC" id="fig|86416.3.peg.2523"/>
<dbReference type="KEGG" id="cpas:Clopa_2539"/>